<dbReference type="AlphaFoldDB" id="A0A4D7BKJ5"/>
<gene>
    <name evidence="1" type="ORF">E8M01_31035</name>
</gene>
<dbReference type="KEGG" id="pstg:E8M01_31035"/>
<dbReference type="OrthoDB" id="7907305at2"/>
<protein>
    <submittedName>
        <fullName evidence="1">Uncharacterized protein</fullName>
    </submittedName>
</protein>
<dbReference type="EMBL" id="CP039690">
    <property type="protein sequence ID" value="QCI68272.1"/>
    <property type="molecule type" value="Genomic_DNA"/>
</dbReference>
<sequence length="105" mass="10975">MSNGQTAEDHADAARAEFHQAIMAAFCHALRTTQLPPITVLGLVAMALGSVYQEVAEAHRGDNACPCGWQPDPGADVEALQAALAAMIPSPHVTDLLTMQALGRA</sequence>
<dbReference type="Proteomes" id="UP000298781">
    <property type="component" value="Chromosome"/>
</dbReference>
<name>A0A4D7BKJ5_9HYPH</name>
<accession>A0A4D7BKJ5</accession>
<reference evidence="1 2" key="1">
    <citation type="submission" date="2019-04" db="EMBL/GenBank/DDBJ databases">
        <title>Phreatobacter aquaticus sp. nov.</title>
        <authorList>
            <person name="Choi A."/>
        </authorList>
    </citation>
    <scope>NUCLEOTIDE SEQUENCE [LARGE SCALE GENOMIC DNA]</scope>
    <source>
        <strain evidence="1 2">KCTC 52518</strain>
    </source>
</reference>
<dbReference type="RefSeq" id="WP_136963691.1">
    <property type="nucleotide sequence ID" value="NZ_CP039690.1"/>
</dbReference>
<evidence type="ECO:0000313" key="1">
    <source>
        <dbReference type="EMBL" id="QCI68272.1"/>
    </source>
</evidence>
<keyword evidence="2" id="KW-1185">Reference proteome</keyword>
<proteinExistence type="predicted"/>
<evidence type="ECO:0000313" key="2">
    <source>
        <dbReference type="Proteomes" id="UP000298781"/>
    </source>
</evidence>
<organism evidence="1 2">
    <name type="scientific">Phreatobacter stygius</name>
    <dbReference type="NCBI Taxonomy" id="1940610"/>
    <lineage>
        <taxon>Bacteria</taxon>
        <taxon>Pseudomonadati</taxon>
        <taxon>Pseudomonadota</taxon>
        <taxon>Alphaproteobacteria</taxon>
        <taxon>Hyphomicrobiales</taxon>
        <taxon>Phreatobacteraceae</taxon>
        <taxon>Phreatobacter</taxon>
    </lineage>
</organism>